<keyword evidence="3" id="KW-0805">Transcription regulation</keyword>
<keyword evidence="5" id="KW-0804">Transcription</keyword>
<feature type="domain" description="Sigma-54 factor interaction" evidence="6">
    <location>
        <begin position="80"/>
        <end position="310"/>
    </location>
</feature>
<evidence type="ECO:0000256" key="3">
    <source>
        <dbReference type="ARBA" id="ARBA00023015"/>
    </source>
</evidence>
<evidence type="ECO:0000313" key="8">
    <source>
        <dbReference type="Proteomes" id="UP000046155"/>
    </source>
</evidence>
<gene>
    <name evidence="7" type="ORF">SSCH_1440010</name>
</gene>
<dbReference type="Gene3D" id="3.40.50.300">
    <property type="entry name" value="P-loop containing nucleotide triphosphate hydrolases"/>
    <property type="match status" value="1"/>
</dbReference>
<dbReference type="InterPro" id="IPR058031">
    <property type="entry name" value="AAA_lid_NorR"/>
</dbReference>
<accession>A0A0B7MDC0</accession>
<dbReference type="InterPro" id="IPR025662">
    <property type="entry name" value="Sigma_54_int_dom_ATP-bd_1"/>
</dbReference>
<proteinExistence type="predicted"/>
<evidence type="ECO:0000256" key="2">
    <source>
        <dbReference type="ARBA" id="ARBA00022840"/>
    </source>
</evidence>
<dbReference type="PROSITE" id="PS00688">
    <property type="entry name" value="SIGMA54_INTERACT_3"/>
    <property type="match status" value="1"/>
</dbReference>
<dbReference type="PANTHER" id="PTHR32071">
    <property type="entry name" value="TRANSCRIPTIONAL REGULATORY PROTEIN"/>
    <property type="match status" value="1"/>
</dbReference>
<dbReference type="Gene3D" id="1.10.8.60">
    <property type="match status" value="1"/>
</dbReference>
<dbReference type="PANTHER" id="PTHR32071:SF57">
    <property type="entry name" value="C4-DICARBOXYLATE TRANSPORT TRANSCRIPTIONAL REGULATORY PROTEIN DCTD"/>
    <property type="match status" value="1"/>
</dbReference>
<evidence type="ECO:0000256" key="1">
    <source>
        <dbReference type="ARBA" id="ARBA00022741"/>
    </source>
</evidence>
<dbReference type="FunFam" id="3.40.50.300:FF:000006">
    <property type="entry name" value="DNA-binding transcriptional regulator NtrC"/>
    <property type="match status" value="1"/>
</dbReference>
<dbReference type="InterPro" id="IPR025943">
    <property type="entry name" value="Sigma_54_int_dom_ATP-bd_2"/>
</dbReference>
<keyword evidence="4" id="KW-0238">DNA-binding</keyword>
<protein>
    <submittedName>
        <fullName evidence="7">Signal-transduction and transcriptional-control protein</fullName>
    </submittedName>
</protein>
<dbReference type="InterPro" id="IPR003593">
    <property type="entry name" value="AAA+_ATPase"/>
</dbReference>
<sequence length="346" mass="38522">MIDKAPVIDQMLHQGESYFDTEVTVTAGARTERFLSTGKPIKDELGEITGGVIFLKPINRIKKLVNRFSGAHATFHFEDILGNSPHIREAVRIASRAAESDSSVLLSGESGTGKEVFAQAIHNKSPRYEGPFVAVNCGAIPRDLIASELFGYEEGAFTGAQRGGRTGKFELASGGTLFLDEIGDMPLEQQVALLRVLQNKQITRIGGSKVIVVDVRIICASNHNLQSEVARGNFRQDLYYRLNVISVKLPPLRERQEDIPLIFDHFLRETSHKLGIKVNFVDPAVITYLQQYHWPGNIRELQNVVERMINLATEGVIGLEQIPKEIFLPSASPYPEKKTAAYIRQR</sequence>
<reference evidence="8" key="1">
    <citation type="submission" date="2015-01" db="EMBL/GenBank/DDBJ databases">
        <authorList>
            <person name="Manzoor Shahid"/>
            <person name="Zubair Saima"/>
        </authorList>
    </citation>
    <scope>NUCLEOTIDE SEQUENCE [LARGE SCALE GENOMIC DNA]</scope>
    <source>
        <strain evidence="8">Sp3</strain>
    </source>
</reference>
<dbReference type="SMART" id="SM00382">
    <property type="entry name" value="AAA"/>
    <property type="match status" value="1"/>
</dbReference>
<evidence type="ECO:0000313" key="7">
    <source>
        <dbReference type="EMBL" id="CEO88070.1"/>
    </source>
</evidence>
<keyword evidence="2" id="KW-0067">ATP-binding</keyword>
<dbReference type="InterPro" id="IPR027417">
    <property type="entry name" value="P-loop_NTPase"/>
</dbReference>
<dbReference type="Pfam" id="PF25601">
    <property type="entry name" value="AAA_lid_14"/>
    <property type="match status" value="1"/>
</dbReference>
<dbReference type="PROSITE" id="PS00676">
    <property type="entry name" value="SIGMA54_INTERACT_2"/>
    <property type="match status" value="1"/>
</dbReference>
<dbReference type="GO" id="GO:0003677">
    <property type="term" value="F:DNA binding"/>
    <property type="evidence" value="ECO:0007669"/>
    <property type="project" value="UniProtKB-KW"/>
</dbReference>
<evidence type="ECO:0000256" key="5">
    <source>
        <dbReference type="ARBA" id="ARBA00023163"/>
    </source>
</evidence>
<evidence type="ECO:0000259" key="6">
    <source>
        <dbReference type="PROSITE" id="PS50045"/>
    </source>
</evidence>
<dbReference type="InterPro" id="IPR025944">
    <property type="entry name" value="Sigma_54_int_dom_CS"/>
</dbReference>
<dbReference type="PROSITE" id="PS50045">
    <property type="entry name" value="SIGMA54_INTERACT_4"/>
    <property type="match status" value="1"/>
</dbReference>
<dbReference type="GO" id="GO:0006355">
    <property type="term" value="P:regulation of DNA-templated transcription"/>
    <property type="evidence" value="ECO:0007669"/>
    <property type="project" value="InterPro"/>
</dbReference>
<dbReference type="CDD" id="cd00009">
    <property type="entry name" value="AAA"/>
    <property type="match status" value="1"/>
</dbReference>
<evidence type="ECO:0000256" key="4">
    <source>
        <dbReference type="ARBA" id="ARBA00023125"/>
    </source>
</evidence>
<dbReference type="RefSeq" id="WP_232294204.1">
    <property type="nucleotide sequence ID" value="NZ_CDRZ01000051.1"/>
</dbReference>
<dbReference type="SUPFAM" id="SSF52540">
    <property type="entry name" value="P-loop containing nucleoside triphosphate hydrolases"/>
    <property type="match status" value="1"/>
</dbReference>
<keyword evidence="8" id="KW-1185">Reference proteome</keyword>
<keyword evidence="1" id="KW-0547">Nucleotide-binding</keyword>
<dbReference type="PROSITE" id="PS00675">
    <property type="entry name" value="SIGMA54_INTERACT_1"/>
    <property type="match status" value="1"/>
</dbReference>
<dbReference type="Proteomes" id="UP000046155">
    <property type="component" value="Unassembled WGS sequence"/>
</dbReference>
<organism evidence="7 8">
    <name type="scientific">Syntrophaceticus schinkii</name>
    <dbReference type="NCBI Taxonomy" id="499207"/>
    <lineage>
        <taxon>Bacteria</taxon>
        <taxon>Bacillati</taxon>
        <taxon>Bacillota</taxon>
        <taxon>Clostridia</taxon>
        <taxon>Thermoanaerobacterales</taxon>
        <taxon>Thermoanaerobacterales Family III. Incertae Sedis</taxon>
        <taxon>Syntrophaceticus</taxon>
    </lineage>
</organism>
<dbReference type="EMBL" id="CDRZ01000051">
    <property type="protein sequence ID" value="CEO88070.1"/>
    <property type="molecule type" value="Genomic_DNA"/>
</dbReference>
<dbReference type="GO" id="GO:0005524">
    <property type="term" value="F:ATP binding"/>
    <property type="evidence" value="ECO:0007669"/>
    <property type="project" value="UniProtKB-KW"/>
</dbReference>
<name>A0A0B7MDC0_9FIRM</name>
<dbReference type="AlphaFoldDB" id="A0A0B7MDC0"/>
<dbReference type="Pfam" id="PF00158">
    <property type="entry name" value="Sigma54_activat"/>
    <property type="match status" value="1"/>
</dbReference>
<dbReference type="InterPro" id="IPR002078">
    <property type="entry name" value="Sigma_54_int"/>
</dbReference>